<proteinExistence type="inferred from homology"/>
<gene>
    <name evidence="5" type="ORF">A4X03_0g723</name>
    <name evidence="4" type="ORF">JKIAZH3_G7263</name>
</gene>
<evidence type="ECO:0000256" key="1">
    <source>
        <dbReference type="ARBA" id="ARBA00010209"/>
    </source>
</evidence>
<evidence type="ECO:0000313" key="5">
    <source>
        <dbReference type="EMBL" id="KAE8264761.1"/>
    </source>
</evidence>
<reference evidence="5" key="2">
    <citation type="journal article" date="2019" name="IMA Fungus">
        <title>Genome sequencing and comparison of five Tilletia species to identify candidate genes for the detection of regulated species infecting wheat.</title>
        <authorList>
            <person name="Nguyen H.D.T."/>
            <person name="Sultana T."/>
            <person name="Kesanakurti P."/>
            <person name="Hambleton S."/>
        </authorList>
    </citation>
    <scope>NUCLEOTIDE SEQUENCE</scope>
    <source>
        <strain evidence="5">DAOMC 238032</strain>
    </source>
</reference>
<reference evidence="5" key="1">
    <citation type="submission" date="2016-04" db="EMBL/GenBank/DDBJ databases">
        <authorList>
            <person name="Nguyen H.D."/>
            <person name="Kesanakurti P."/>
            <person name="Cullis J."/>
            <person name="Levesque C.A."/>
            <person name="Hambleton S."/>
        </authorList>
    </citation>
    <scope>NUCLEOTIDE SEQUENCE</scope>
    <source>
        <strain evidence="5">DAOMC 238032</strain>
    </source>
</reference>
<accession>A0A177VBF4</accession>
<sequence length="488" mass="54035">MSFPSAANSVDSLLTPPNIDSPQRPILLRNDLPSTTGYGPSPEDLDFWRGAVASPLLVMLQQARYSAEAINVFENFLEVYVLPALGCAPQKTARGWEFAFPSFMNDNHSPVEIGLSWTKGQPSVKFSIEPIGCPSDAGSSMLSNLHAAERLLQRLQAGGLGSFERLRDLAQCCISEEQDETSEARSQVFVAFDLQRSGNVLVKAYLMPHARASSSQFDVVDQAIQSVKADGTAWSTIESYYHSLYPSERPEAVILSTDCSNDSTARIKVYFRYRTNEIASVLQHMSLGGRIASGWERTLPQLWHAVLSEQKQDGTTSLRTIDDRSETTGGVLIYYDFSRSEDEATSKIYLPVRHWASSDQAIARGLSDYLRQSVHNATSSTCNSEQPLLYDDVLRLFADPIELEGCRGLQNYVCAGQKKDGRIDLSIYLNPLPRTSRIPNSAVIEAIPPASEPAALSQPDDFEEDKNLKVVANGQRLTNFLRRSPRIL</sequence>
<reference evidence="4" key="3">
    <citation type="submission" date="2020-10" db="EMBL/GenBank/DDBJ databases">
        <authorList>
            <person name="Sedaghatjoo S."/>
        </authorList>
    </citation>
    <scope>NUCLEOTIDE SEQUENCE</scope>
    <source>
        <strain evidence="4">AZH3</strain>
    </source>
</reference>
<comment type="similarity">
    <text evidence="1">Belongs to the tryptophan dimethylallyltransferase family.</text>
</comment>
<keyword evidence="7" id="KW-1185">Reference proteome</keyword>
<dbReference type="Pfam" id="PF11991">
    <property type="entry name" value="Trp_DMAT"/>
    <property type="match status" value="1"/>
</dbReference>
<dbReference type="SFLD" id="SFLDS00036">
    <property type="entry name" value="Aromatic_Prenyltransferase"/>
    <property type="match status" value="1"/>
</dbReference>
<dbReference type="CDD" id="cd13929">
    <property type="entry name" value="PT-DMATS_CymD"/>
    <property type="match status" value="1"/>
</dbReference>
<name>A0A177VBF4_9BASI</name>
<dbReference type="EMBL" id="LWDD02000047">
    <property type="protein sequence ID" value="KAE8264761.1"/>
    <property type="molecule type" value="Genomic_DNA"/>
</dbReference>
<feature type="compositionally biased region" description="Polar residues" evidence="3">
    <location>
        <begin position="1"/>
        <end position="12"/>
    </location>
</feature>
<keyword evidence="2" id="KW-0808">Transferase</keyword>
<evidence type="ECO:0000313" key="7">
    <source>
        <dbReference type="Proteomes" id="UP000836402"/>
    </source>
</evidence>
<dbReference type="GO" id="GO:0009820">
    <property type="term" value="P:alkaloid metabolic process"/>
    <property type="evidence" value="ECO:0007669"/>
    <property type="project" value="InterPro"/>
</dbReference>
<dbReference type="Proteomes" id="UP000077671">
    <property type="component" value="Unassembled WGS sequence"/>
</dbReference>
<dbReference type="NCBIfam" id="TIGR03429">
    <property type="entry name" value="arom_pren_DMATS"/>
    <property type="match status" value="1"/>
</dbReference>
<evidence type="ECO:0000313" key="6">
    <source>
        <dbReference type="Proteomes" id="UP000077671"/>
    </source>
</evidence>
<dbReference type="PANTHER" id="PTHR40627">
    <property type="entry name" value="INDOLE PRENYLTRANSFERASE TDIB-RELATED"/>
    <property type="match status" value="1"/>
</dbReference>
<evidence type="ECO:0000313" key="4">
    <source>
        <dbReference type="EMBL" id="CAD6957442.1"/>
    </source>
</evidence>
<protein>
    <recommendedName>
        <fullName evidence="8">Tryptophan dimethylallyltransferase</fullName>
    </recommendedName>
</protein>
<evidence type="ECO:0000256" key="3">
    <source>
        <dbReference type="SAM" id="MobiDB-lite"/>
    </source>
</evidence>
<evidence type="ECO:0000256" key="2">
    <source>
        <dbReference type="ARBA" id="ARBA00022679"/>
    </source>
</evidence>
<feature type="region of interest" description="Disordered" evidence="3">
    <location>
        <begin position="1"/>
        <end position="35"/>
    </location>
</feature>
<comment type="caution">
    <text evidence="5">The sequence shown here is derived from an EMBL/GenBank/DDBJ whole genome shotgun (WGS) entry which is preliminary data.</text>
</comment>
<dbReference type="PANTHER" id="PTHR40627:SF4">
    <property type="entry name" value="PRENYLTRANSFERASE ASQH1-RELATED"/>
    <property type="match status" value="1"/>
</dbReference>
<organism evidence="5 6">
    <name type="scientific">Tilletia caries</name>
    <name type="common">wheat bunt fungus</name>
    <dbReference type="NCBI Taxonomy" id="13290"/>
    <lineage>
        <taxon>Eukaryota</taxon>
        <taxon>Fungi</taxon>
        <taxon>Dikarya</taxon>
        <taxon>Basidiomycota</taxon>
        <taxon>Ustilaginomycotina</taxon>
        <taxon>Exobasidiomycetes</taxon>
        <taxon>Tilletiales</taxon>
        <taxon>Tilletiaceae</taxon>
        <taxon>Tilletia</taxon>
    </lineage>
</organism>
<dbReference type="GO" id="GO:0016765">
    <property type="term" value="F:transferase activity, transferring alkyl or aryl (other than methyl) groups"/>
    <property type="evidence" value="ECO:0007669"/>
    <property type="project" value="InterPro"/>
</dbReference>
<dbReference type="EMBL" id="CAJHJG010006494">
    <property type="protein sequence ID" value="CAD6957442.1"/>
    <property type="molecule type" value="Genomic_DNA"/>
</dbReference>
<dbReference type="AlphaFoldDB" id="A0A177VBF4"/>
<evidence type="ECO:0008006" key="8">
    <source>
        <dbReference type="Google" id="ProtNLM"/>
    </source>
</evidence>
<dbReference type="InterPro" id="IPR033964">
    <property type="entry name" value="ABBA"/>
</dbReference>
<dbReference type="Proteomes" id="UP000836402">
    <property type="component" value="Unassembled WGS sequence"/>
</dbReference>
<dbReference type="InterPro" id="IPR017795">
    <property type="entry name" value="ABBA_NscD-like"/>
</dbReference>